<accession>A0A1X1YF27</accession>
<dbReference type="PANTHER" id="PTHR43156:SF2">
    <property type="entry name" value="STAGE II SPORULATION PROTEIN E"/>
    <property type="match status" value="1"/>
</dbReference>
<dbReference type="InterPro" id="IPR000014">
    <property type="entry name" value="PAS"/>
</dbReference>
<dbReference type="RefSeq" id="WP_085158981.1">
    <property type="nucleotide sequence ID" value="NZ_AP022581.1"/>
</dbReference>
<dbReference type="InterPro" id="IPR013767">
    <property type="entry name" value="PAS_fold"/>
</dbReference>
<dbReference type="Gene3D" id="3.60.40.10">
    <property type="entry name" value="PPM-type phosphatase domain"/>
    <property type="match status" value="1"/>
</dbReference>
<protein>
    <submittedName>
        <fullName evidence="2">Uncharacterized protein</fullName>
    </submittedName>
</protein>
<dbReference type="PROSITE" id="PS50112">
    <property type="entry name" value="PAS"/>
    <property type="match status" value="1"/>
</dbReference>
<dbReference type="Proteomes" id="UP000466396">
    <property type="component" value="Chromosome"/>
</dbReference>
<gene>
    <name evidence="2" type="ORF">MLAC_45910</name>
</gene>
<dbReference type="Pfam" id="PF07228">
    <property type="entry name" value="SpoIIE"/>
    <property type="match status" value="1"/>
</dbReference>
<dbReference type="SMART" id="SM00086">
    <property type="entry name" value="PAC"/>
    <property type="match status" value="1"/>
</dbReference>
<dbReference type="SUPFAM" id="SSF55785">
    <property type="entry name" value="PYP-like sensor domain (PAS domain)"/>
    <property type="match status" value="1"/>
</dbReference>
<dbReference type="EMBL" id="AP022581">
    <property type="protein sequence ID" value="BBX99297.1"/>
    <property type="molecule type" value="Genomic_DNA"/>
</dbReference>
<dbReference type="PANTHER" id="PTHR43156">
    <property type="entry name" value="STAGE II SPORULATION PROTEIN E-RELATED"/>
    <property type="match status" value="1"/>
</dbReference>
<dbReference type="Pfam" id="PF13581">
    <property type="entry name" value="HATPase_c_2"/>
    <property type="match status" value="1"/>
</dbReference>
<dbReference type="InterPro" id="IPR036890">
    <property type="entry name" value="HATPase_C_sf"/>
</dbReference>
<dbReference type="SUPFAM" id="SSF81606">
    <property type="entry name" value="PP2C-like"/>
    <property type="match status" value="1"/>
</dbReference>
<evidence type="ECO:0000313" key="2">
    <source>
        <dbReference type="EMBL" id="BBX99297.1"/>
    </source>
</evidence>
<keyword evidence="1" id="KW-0378">Hydrolase</keyword>
<dbReference type="Gene3D" id="3.30.565.10">
    <property type="entry name" value="Histidine kinase-like ATPase, C-terminal domain"/>
    <property type="match status" value="1"/>
</dbReference>
<dbReference type="SUPFAM" id="SSF55874">
    <property type="entry name" value="ATPase domain of HSP90 chaperone/DNA topoisomerase II/histidine kinase"/>
    <property type="match status" value="1"/>
</dbReference>
<dbReference type="Pfam" id="PF08673">
    <property type="entry name" value="RsbU_N"/>
    <property type="match status" value="1"/>
</dbReference>
<dbReference type="InterPro" id="IPR052016">
    <property type="entry name" value="Bact_Sigma-Reg"/>
</dbReference>
<dbReference type="InterPro" id="IPR017944">
    <property type="entry name" value="KaiA/RbsU_helical_domain_sf"/>
</dbReference>
<dbReference type="InterPro" id="IPR001932">
    <property type="entry name" value="PPM-type_phosphatase-like_dom"/>
</dbReference>
<dbReference type="CDD" id="cd16936">
    <property type="entry name" value="HATPase_RsbW-like"/>
    <property type="match status" value="1"/>
</dbReference>
<dbReference type="NCBIfam" id="TIGR00229">
    <property type="entry name" value="sensory_box"/>
    <property type="match status" value="1"/>
</dbReference>
<reference evidence="2 3" key="1">
    <citation type="journal article" date="2019" name="Emerg. Microbes Infect.">
        <title>Comprehensive subspecies identification of 175 nontuberculous mycobacteria species based on 7547 genomic profiles.</title>
        <authorList>
            <person name="Matsumoto Y."/>
            <person name="Kinjo T."/>
            <person name="Motooka D."/>
            <person name="Nabeya D."/>
            <person name="Jung N."/>
            <person name="Uechi K."/>
            <person name="Horii T."/>
            <person name="Iida T."/>
            <person name="Fujita J."/>
            <person name="Nakamura S."/>
        </authorList>
    </citation>
    <scope>NUCLEOTIDE SEQUENCE [LARGE SCALE GENOMIC DNA]</scope>
    <source>
        <strain evidence="2 3">JCM 15657</strain>
    </source>
</reference>
<dbReference type="OrthoDB" id="163538at2"/>
<sequence length="763" mass="82624">MPELANTGDFRAQYVAALHTYLGTRGEDDLAVGHELGRRALREQISMLDIIENHFRTVDELSKTAGVDAAAALEFLLQSLAALDVATRGFLDGTRRYEEQRARADDLADRDKFRTALVNSLQEGFFVADHEGAVIDMNNAFEEILGYPAEGMPYSWPHPWLVDKKTAAQQQNQVREVGSAQYETPIRHQDGHLVWVTVSINAVTGPGSDRDVYVGTVRDITAERAFAARESAVLRLATSVGVAKSVAEVLSITLDECRTALDVQRVVAVMWPPGDGEPTVLVAGEPPESSWRSLDPLLRQTFQDARHQLPLTAKTVEWPDAPGRARGMVAVLSGTADVALWLEFRVPRWVIGEDRLLVTVLIGHLSLAIQHVRQFESARETSLTLQRAMLPPVQPPPGFAVRYEPAIPPLEIGGDWYDVLPLGDHRIGIVVGDCVGRGLPAAAIMGQLRSSARALLLTGAQPALLLEQLDAAASLIPDAYCTTVFLAILDTESGILDYSNAGHMPAVLAGPPYESGSGTTLLTDARSVPLAVRRNETRPEASQVLPPGSTLMLFTDGLVERRHESIDDGLARIADVLADTIALPISALADEVLRKLAPSGGYDDDVAMVVYRHRQAPLRIETDATADQLARIRHQLATWLRAAHVPDELAADVVLVVNEACTNSVEHAYRGRDVGTMRLEVEAADGEIRARIADSGSWKPPAAQPGNSGRGLVLVREIGDSVELANGPTGTTIEIAFRLPTAAATVDHRRACNHGEESADFSL</sequence>
<dbReference type="Pfam" id="PF00989">
    <property type="entry name" value="PAS"/>
    <property type="match status" value="1"/>
</dbReference>
<dbReference type="PROSITE" id="PS50113">
    <property type="entry name" value="PAC"/>
    <property type="match status" value="1"/>
</dbReference>
<evidence type="ECO:0000256" key="1">
    <source>
        <dbReference type="ARBA" id="ARBA00022801"/>
    </source>
</evidence>
<dbReference type="InterPro" id="IPR001610">
    <property type="entry name" value="PAC"/>
</dbReference>
<dbReference type="InterPro" id="IPR000700">
    <property type="entry name" value="PAS-assoc_C"/>
</dbReference>
<dbReference type="InterPro" id="IPR003594">
    <property type="entry name" value="HATPase_dom"/>
</dbReference>
<dbReference type="InterPro" id="IPR014787">
    <property type="entry name" value="PSer_Pase_RsbU_N"/>
</dbReference>
<dbReference type="Gene3D" id="3.30.450.20">
    <property type="entry name" value="PAS domain"/>
    <property type="match status" value="1"/>
</dbReference>
<dbReference type="InterPro" id="IPR036457">
    <property type="entry name" value="PPM-type-like_dom_sf"/>
</dbReference>
<proteinExistence type="predicted"/>
<dbReference type="SMART" id="SM00331">
    <property type="entry name" value="PP2C_SIG"/>
    <property type="match status" value="1"/>
</dbReference>
<dbReference type="Gene3D" id="1.10.1240.30">
    <property type="entry name" value="KaiA/RbsU domain"/>
    <property type="match status" value="1"/>
</dbReference>
<dbReference type="AlphaFoldDB" id="A0A1X1YF27"/>
<dbReference type="CDD" id="cd00130">
    <property type="entry name" value="PAS"/>
    <property type="match status" value="1"/>
</dbReference>
<keyword evidence="3" id="KW-1185">Reference proteome</keyword>
<name>A0A1X1YF27_9MYCO</name>
<dbReference type="GO" id="GO:0016791">
    <property type="term" value="F:phosphatase activity"/>
    <property type="evidence" value="ECO:0007669"/>
    <property type="project" value="TreeGrafter"/>
</dbReference>
<organism evidence="2 3">
    <name type="scientific">Mycobacterium lacus</name>
    <dbReference type="NCBI Taxonomy" id="169765"/>
    <lineage>
        <taxon>Bacteria</taxon>
        <taxon>Bacillati</taxon>
        <taxon>Actinomycetota</taxon>
        <taxon>Actinomycetes</taxon>
        <taxon>Mycobacteriales</taxon>
        <taxon>Mycobacteriaceae</taxon>
        <taxon>Mycobacterium</taxon>
    </lineage>
</organism>
<dbReference type="InterPro" id="IPR035965">
    <property type="entry name" value="PAS-like_dom_sf"/>
</dbReference>
<dbReference type="GO" id="GO:0006355">
    <property type="term" value="P:regulation of DNA-templated transcription"/>
    <property type="evidence" value="ECO:0007669"/>
    <property type="project" value="InterPro"/>
</dbReference>
<dbReference type="KEGG" id="mlj:MLAC_45910"/>
<dbReference type="STRING" id="169765.AWC15_17865"/>
<evidence type="ECO:0000313" key="3">
    <source>
        <dbReference type="Proteomes" id="UP000466396"/>
    </source>
</evidence>